<reference evidence="9 10" key="1">
    <citation type="submission" date="2023-11" db="EMBL/GenBank/DDBJ databases">
        <title>Draft genome of Azohydromonas lata strain H1 (DSM1123), a polyhydroxyalkanoate producer.</title>
        <authorList>
            <person name="Traversa D."/>
            <person name="D'Addabbo P."/>
            <person name="Pazzani C."/>
            <person name="Manzari C."/>
            <person name="Chiara M."/>
            <person name="Scrascia M."/>
        </authorList>
    </citation>
    <scope>NUCLEOTIDE SEQUENCE [LARGE SCALE GENOMIC DNA]</scope>
    <source>
        <strain evidence="9 10">H1</strain>
    </source>
</reference>
<gene>
    <name evidence="9" type="ORF">SM757_16505</name>
</gene>
<sequence length="165" mass="18112">MKFRSLVLAAAAVSSVGVAVVLFQRHAVPAPPPHAPLLRPDDRLLVGKGERIYQVRCAVCHGANLEGQADWREPDVNGLMPAPPHDESGHTWHHPDEQLFKLTKLGIAKAAGLKDYKTAMPAFEGVLSDEDIVAVLSFIKSRWPASVREKHDRINAQYEAAKTQP</sequence>
<keyword evidence="2 6" id="KW-0349">Heme</keyword>
<organism evidence="9 10">
    <name type="scientific">Azohydromonas lata</name>
    <dbReference type="NCBI Taxonomy" id="45677"/>
    <lineage>
        <taxon>Bacteria</taxon>
        <taxon>Pseudomonadati</taxon>
        <taxon>Pseudomonadota</taxon>
        <taxon>Betaproteobacteria</taxon>
        <taxon>Burkholderiales</taxon>
        <taxon>Sphaerotilaceae</taxon>
        <taxon>Azohydromonas</taxon>
    </lineage>
</organism>
<dbReference type="PANTHER" id="PTHR35008:SF4">
    <property type="entry name" value="BLL4482 PROTEIN"/>
    <property type="match status" value="1"/>
</dbReference>
<dbReference type="PROSITE" id="PS51007">
    <property type="entry name" value="CYTC"/>
    <property type="match status" value="1"/>
</dbReference>
<dbReference type="Gene3D" id="1.10.760.10">
    <property type="entry name" value="Cytochrome c-like domain"/>
    <property type="match status" value="1"/>
</dbReference>
<feature type="domain" description="Cytochrome c" evidence="8">
    <location>
        <begin position="44"/>
        <end position="143"/>
    </location>
</feature>
<evidence type="ECO:0000256" key="5">
    <source>
        <dbReference type="ARBA" id="ARBA00023004"/>
    </source>
</evidence>
<dbReference type="EMBL" id="JAXOJX010000026">
    <property type="protein sequence ID" value="MDZ5458178.1"/>
    <property type="molecule type" value="Genomic_DNA"/>
</dbReference>
<comment type="caution">
    <text evidence="9">The sequence shown here is derived from an EMBL/GenBank/DDBJ whole genome shotgun (WGS) entry which is preliminary data.</text>
</comment>
<evidence type="ECO:0000256" key="3">
    <source>
        <dbReference type="ARBA" id="ARBA00022723"/>
    </source>
</evidence>
<evidence type="ECO:0000313" key="9">
    <source>
        <dbReference type="EMBL" id="MDZ5458178.1"/>
    </source>
</evidence>
<dbReference type="InterPro" id="IPR051459">
    <property type="entry name" value="Cytochrome_c-type_DH"/>
</dbReference>
<accession>A0ABU5IIZ2</accession>
<evidence type="ECO:0000256" key="4">
    <source>
        <dbReference type="ARBA" id="ARBA00022982"/>
    </source>
</evidence>
<evidence type="ECO:0000256" key="2">
    <source>
        <dbReference type="ARBA" id="ARBA00022617"/>
    </source>
</evidence>
<keyword evidence="7" id="KW-0732">Signal</keyword>
<keyword evidence="1" id="KW-0813">Transport</keyword>
<dbReference type="PRINTS" id="PR00605">
    <property type="entry name" value="CYTCHROMECIC"/>
</dbReference>
<feature type="chain" id="PRO_5046708422" evidence="7">
    <location>
        <begin position="20"/>
        <end position="165"/>
    </location>
</feature>
<keyword evidence="4" id="KW-0249">Electron transport</keyword>
<protein>
    <submittedName>
        <fullName evidence="9">Cytochrome c</fullName>
    </submittedName>
</protein>
<evidence type="ECO:0000259" key="8">
    <source>
        <dbReference type="PROSITE" id="PS51007"/>
    </source>
</evidence>
<feature type="signal peptide" evidence="7">
    <location>
        <begin position="1"/>
        <end position="19"/>
    </location>
</feature>
<keyword evidence="10" id="KW-1185">Reference proteome</keyword>
<evidence type="ECO:0000256" key="7">
    <source>
        <dbReference type="SAM" id="SignalP"/>
    </source>
</evidence>
<dbReference type="SUPFAM" id="SSF46626">
    <property type="entry name" value="Cytochrome c"/>
    <property type="match status" value="1"/>
</dbReference>
<dbReference type="Pfam" id="PF00034">
    <property type="entry name" value="Cytochrom_C"/>
    <property type="match status" value="1"/>
</dbReference>
<keyword evidence="3 6" id="KW-0479">Metal-binding</keyword>
<dbReference type="InterPro" id="IPR036909">
    <property type="entry name" value="Cyt_c-like_dom_sf"/>
</dbReference>
<evidence type="ECO:0000256" key="6">
    <source>
        <dbReference type="PROSITE-ProRule" id="PRU00433"/>
    </source>
</evidence>
<evidence type="ECO:0000256" key="1">
    <source>
        <dbReference type="ARBA" id="ARBA00022448"/>
    </source>
</evidence>
<name>A0ABU5IIZ2_9BURK</name>
<dbReference type="InterPro" id="IPR009056">
    <property type="entry name" value="Cyt_c-like_dom"/>
</dbReference>
<dbReference type="Proteomes" id="UP001293718">
    <property type="component" value="Unassembled WGS sequence"/>
</dbReference>
<dbReference type="PANTHER" id="PTHR35008">
    <property type="entry name" value="BLL4482 PROTEIN-RELATED"/>
    <property type="match status" value="1"/>
</dbReference>
<dbReference type="InterPro" id="IPR008168">
    <property type="entry name" value="Cyt_C_IC"/>
</dbReference>
<dbReference type="RefSeq" id="WP_322466326.1">
    <property type="nucleotide sequence ID" value="NZ_JAXOJX010000026.1"/>
</dbReference>
<proteinExistence type="predicted"/>
<evidence type="ECO:0000313" key="10">
    <source>
        <dbReference type="Proteomes" id="UP001293718"/>
    </source>
</evidence>
<keyword evidence="5 6" id="KW-0408">Iron</keyword>